<dbReference type="InterPro" id="IPR052745">
    <property type="entry name" value="G3P_Oxidase/Oxidoreductase"/>
</dbReference>
<feature type="domain" description="FAD dependent oxidoreductase" evidence="1">
    <location>
        <begin position="3"/>
        <end position="354"/>
    </location>
</feature>
<dbReference type="Gene3D" id="3.30.9.10">
    <property type="entry name" value="D-Amino Acid Oxidase, subunit A, domain 2"/>
    <property type="match status" value="1"/>
</dbReference>
<reference evidence="3 4" key="1">
    <citation type="submission" date="2020-02" db="EMBL/GenBank/DDBJ databases">
        <title>Genome assembly of a novel Clostridium senegalense strain.</title>
        <authorList>
            <person name="Gupta T.B."/>
            <person name="Jauregui R."/>
            <person name="Maclean P."/>
            <person name="Nawarathana A."/>
            <person name="Brightwell G."/>
        </authorList>
    </citation>
    <scope>NUCLEOTIDE SEQUENCE [LARGE SCALE GENOMIC DNA]</scope>
    <source>
        <strain evidence="3 4">AGRFS4</strain>
    </source>
</reference>
<dbReference type="InterPro" id="IPR006076">
    <property type="entry name" value="FAD-dep_OxRdtase"/>
</dbReference>
<accession>A0A6M0H362</accession>
<dbReference type="Gene3D" id="3.50.50.60">
    <property type="entry name" value="FAD/NAD(P)-binding domain"/>
    <property type="match status" value="1"/>
</dbReference>
<comment type="caution">
    <text evidence="3">The sequence shown here is derived from an EMBL/GenBank/DDBJ whole genome shotgun (WGS) entry which is preliminary data.</text>
</comment>
<dbReference type="Pfam" id="PF01266">
    <property type="entry name" value="DAO"/>
    <property type="match status" value="1"/>
</dbReference>
<evidence type="ECO:0000313" key="3">
    <source>
        <dbReference type="EMBL" id="NEU04321.1"/>
    </source>
</evidence>
<organism evidence="3 4">
    <name type="scientific">Clostridium senegalense</name>
    <dbReference type="NCBI Taxonomy" id="1465809"/>
    <lineage>
        <taxon>Bacteria</taxon>
        <taxon>Bacillati</taxon>
        <taxon>Bacillota</taxon>
        <taxon>Clostridia</taxon>
        <taxon>Eubacteriales</taxon>
        <taxon>Clostridiaceae</taxon>
        <taxon>Clostridium</taxon>
    </lineage>
</organism>
<dbReference type="CDD" id="cd19946">
    <property type="entry name" value="GlpA-like_Fer2_BFD-like"/>
    <property type="match status" value="1"/>
</dbReference>
<sequence length="479" mass="52661">MYDVVIVGAGIIGASVARELSRYDLKVKVLDKENDVANGTTKANSAIIHAGYDPKNGTIMARVNVKGNEMFEDICKELSVPFKRNGSLVLAFSDEDLENVKELCENGTRNGVKDLKVLNKEEVLSMEPNISKEIKGALYAPTGGIVGPWEYTIALMENAVVNGVELQLNSEVTSIEKDENEYKIYVNNEKEPICAKYIVNAAGVYADKIHNMVGSADYDIIPRKGQYYVMDKSQGSLVEKTIFQCPNKLGKGVLVTPTVHGNLLVGPDAQDIENKEDVSTTSDALTFVRDKGILSVEGISFRDGIRNFAGLRAYSTRPDFIVEEAKDAKGFIDLAGMKSPGLSSAPAIALETIELLKNTGCSLKEKKDFIKERKQINFMELSTEEKAKIIKENPAYGRIICRCENITEGEILDSIKRPVGATTLDGVKKRCRPGMGRCQGGFCGPRVQEILARELNKDLKDIVLDKKGSYILTGETKRK</sequence>
<proteinExistence type="predicted"/>
<dbReference type="PANTHER" id="PTHR42720:SF1">
    <property type="entry name" value="GLYCEROL 3-PHOSPHATE OXIDASE"/>
    <property type="match status" value="1"/>
</dbReference>
<protein>
    <submittedName>
        <fullName evidence="3">NAD(P)/FAD-dependent oxidoreductase</fullName>
    </submittedName>
</protein>
<dbReference type="Proteomes" id="UP000481872">
    <property type="component" value="Unassembled WGS sequence"/>
</dbReference>
<name>A0A6M0H362_9CLOT</name>
<dbReference type="RefSeq" id="WP_199869484.1">
    <property type="nucleotide sequence ID" value="NZ_JAAGPU010000007.1"/>
</dbReference>
<dbReference type="EMBL" id="JAAGPU010000007">
    <property type="protein sequence ID" value="NEU04321.1"/>
    <property type="molecule type" value="Genomic_DNA"/>
</dbReference>
<dbReference type="Gene3D" id="1.10.10.1100">
    <property type="entry name" value="BFD-like [2Fe-2S]-binding domain"/>
    <property type="match status" value="1"/>
</dbReference>
<dbReference type="InterPro" id="IPR007419">
    <property type="entry name" value="BFD-like_2Fe2S-bd_dom"/>
</dbReference>
<dbReference type="AlphaFoldDB" id="A0A6M0H362"/>
<gene>
    <name evidence="3" type="ORF">G3M99_05470</name>
</gene>
<evidence type="ECO:0000259" key="1">
    <source>
        <dbReference type="Pfam" id="PF01266"/>
    </source>
</evidence>
<feature type="domain" description="BFD-like [2Fe-2S]-binding" evidence="2">
    <location>
        <begin position="399"/>
        <end position="453"/>
    </location>
</feature>
<evidence type="ECO:0000313" key="4">
    <source>
        <dbReference type="Proteomes" id="UP000481872"/>
    </source>
</evidence>
<dbReference type="SUPFAM" id="SSF51905">
    <property type="entry name" value="FAD/NAD(P)-binding domain"/>
    <property type="match status" value="1"/>
</dbReference>
<dbReference type="PANTHER" id="PTHR42720">
    <property type="entry name" value="GLYCEROL-3-PHOSPHATE DEHYDROGENASE"/>
    <property type="match status" value="1"/>
</dbReference>
<dbReference type="InterPro" id="IPR036188">
    <property type="entry name" value="FAD/NAD-bd_sf"/>
</dbReference>
<dbReference type="Pfam" id="PF04324">
    <property type="entry name" value="Fer2_BFD"/>
    <property type="match status" value="1"/>
</dbReference>
<dbReference type="InterPro" id="IPR041854">
    <property type="entry name" value="BFD-like_2Fe2S-bd_dom_sf"/>
</dbReference>
<evidence type="ECO:0000259" key="2">
    <source>
        <dbReference type="Pfam" id="PF04324"/>
    </source>
</evidence>
<keyword evidence="4" id="KW-1185">Reference proteome</keyword>